<name>A0ABD2W4M7_9HYME</name>
<evidence type="ECO:0008006" key="3">
    <source>
        <dbReference type="Google" id="ProtNLM"/>
    </source>
</evidence>
<dbReference type="AlphaFoldDB" id="A0ABD2W4M7"/>
<sequence length="549" mass="62781">MSAMIVVKNARGELIEARALLDTCATANFITERLARQLKLPLHPCSVPIGAINDMNTTSTSSVDLHIRSQNNTFQRNIRALTISRIAEFVPDEVFPRESVHIPSNIRLADPQFHLPRPVDILIGAGLTLSLLSIGQHNLSKGRGDLILQKTQLGWVVAGGLDEPKQRNHVSCNLLGISEQLEKFWRIEDLDKDSSKSYEELLCERHFKNHTTRDNSGRYIVKLPFKDDKNNLGESREQALKRFYTLQRKLDSNSNLKNEYCKVMQEYINAGHMSLIHDETTPGYYMPHHAVMKESSNTTKAKLFSHLLRFRSYVYVVTADIAKMYRQILVHPDNRRFQRIFWYHDGKIRTFQLNTVTFGVSAAPYLAIRTVQQLTDDEGMDFPKAAYILKNDSYVDDLLTGADSLSEVINIRDEVIALLRRGGFDIRQWSSNHHHALDNIEAKFVDLDCVVDTSAILKTLGVVWNSQADELLFKVEEIDVSAKVTKRIILSNISKIFDPLGLIGPIILQAKRLIQECWKAKLDWDESVPQEIYTYWKTIITQLPLIRKL</sequence>
<keyword evidence="2" id="KW-1185">Reference proteome</keyword>
<dbReference type="InterPro" id="IPR043502">
    <property type="entry name" value="DNA/RNA_pol_sf"/>
</dbReference>
<dbReference type="GO" id="GO:0071897">
    <property type="term" value="P:DNA biosynthetic process"/>
    <property type="evidence" value="ECO:0007669"/>
    <property type="project" value="UniProtKB-ARBA"/>
</dbReference>
<dbReference type="EMBL" id="JBJJXI010000136">
    <property type="protein sequence ID" value="KAL3388015.1"/>
    <property type="molecule type" value="Genomic_DNA"/>
</dbReference>
<dbReference type="Gene3D" id="3.30.70.270">
    <property type="match status" value="1"/>
</dbReference>
<dbReference type="InterPro" id="IPR008042">
    <property type="entry name" value="Retrotrans_Pao"/>
</dbReference>
<dbReference type="PANTHER" id="PTHR47331:SF1">
    <property type="entry name" value="GAG-LIKE PROTEIN"/>
    <property type="match status" value="1"/>
</dbReference>
<organism evidence="1 2">
    <name type="scientific">Trichogramma kaykai</name>
    <dbReference type="NCBI Taxonomy" id="54128"/>
    <lineage>
        <taxon>Eukaryota</taxon>
        <taxon>Metazoa</taxon>
        <taxon>Ecdysozoa</taxon>
        <taxon>Arthropoda</taxon>
        <taxon>Hexapoda</taxon>
        <taxon>Insecta</taxon>
        <taxon>Pterygota</taxon>
        <taxon>Neoptera</taxon>
        <taxon>Endopterygota</taxon>
        <taxon>Hymenoptera</taxon>
        <taxon>Apocrita</taxon>
        <taxon>Proctotrupomorpha</taxon>
        <taxon>Chalcidoidea</taxon>
        <taxon>Trichogrammatidae</taxon>
        <taxon>Trichogramma</taxon>
    </lineage>
</organism>
<reference evidence="1 2" key="1">
    <citation type="journal article" date="2024" name="bioRxiv">
        <title>A reference genome for Trichogramma kaykai: A tiny desert-dwelling parasitoid wasp with competing sex-ratio distorters.</title>
        <authorList>
            <person name="Culotta J."/>
            <person name="Lindsey A.R."/>
        </authorList>
    </citation>
    <scope>NUCLEOTIDE SEQUENCE [LARGE SCALE GENOMIC DNA]</scope>
    <source>
        <strain evidence="1 2">KSX58</strain>
    </source>
</reference>
<comment type="caution">
    <text evidence="1">The sequence shown here is derived from an EMBL/GenBank/DDBJ whole genome shotgun (WGS) entry which is preliminary data.</text>
</comment>
<protein>
    <recommendedName>
        <fullName evidence="3">Peptidase aspartic putative domain-containing protein</fullName>
    </recommendedName>
</protein>
<dbReference type="Gene3D" id="3.10.10.10">
    <property type="entry name" value="HIV Type 1 Reverse Transcriptase, subunit A, domain 1"/>
    <property type="match status" value="1"/>
</dbReference>
<evidence type="ECO:0000313" key="1">
    <source>
        <dbReference type="EMBL" id="KAL3388015.1"/>
    </source>
</evidence>
<proteinExistence type="predicted"/>
<accession>A0ABD2W4M7</accession>
<dbReference type="SUPFAM" id="SSF56672">
    <property type="entry name" value="DNA/RNA polymerases"/>
    <property type="match status" value="1"/>
</dbReference>
<dbReference type="Proteomes" id="UP001627154">
    <property type="component" value="Unassembled WGS sequence"/>
</dbReference>
<dbReference type="InterPro" id="IPR043128">
    <property type="entry name" value="Rev_trsase/Diguanyl_cyclase"/>
</dbReference>
<dbReference type="Gene3D" id="2.40.70.10">
    <property type="entry name" value="Acid Proteases"/>
    <property type="match status" value="1"/>
</dbReference>
<dbReference type="PANTHER" id="PTHR47331">
    <property type="entry name" value="PHD-TYPE DOMAIN-CONTAINING PROTEIN"/>
    <property type="match status" value="1"/>
</dbReference>
<evidence type="ECO:0000313" key="2">
    <source>
        <dbReference type="Proteomes" id="UP001627154"/>
    </source>
</evidence>
<gene>
    <name evidence="1" type="ORF">TKK_017084</name>
</gene>
<dbReference type="Pfam" id="PF05380">
    <property type="entry name" value="Peptidase_A17"/>
    <property type="match status" value="1"/>
</dbReference>
<dbReference type="CDD" id="cd00303">
    <property type="entry name" value="retropepsin_like"/>
    <property type="match status" value="1"/>
</dbReference>
<dbReference type="InterPro" id="IPR021109">
    <property type="entry name" value="Peptidase_aspartic_dom_sf"/>
</dbReference>